<keyword evidence="6" id="KW-1185">Reference proteome</keyword>
<feature type="DNA-binding region" description="H-T-H motif" evidence="3">
    <location>
        <begin position="33"/>
        <end position="52"/>
    </location>
</feature>
<proteinExistence type="predicted"/>
<dbReference type="InterPro" id="IPR001647">
    <property type="entry name" value="HTH_TetR"/>
</dbReference>
<dbReference type="Pfam" id="PF00440">
    <property type="entry name" value="TetR_N"/>
    <property type="match status" value="1"/>
</dbReference>
<dbReference type="OrthoDB" id="9810250at2"/>
<keyword evidence="1" id="KW-0678">Repressor</keyword>
<evidence type="ECO:0000313" key="6">
    <source>
        <dbReference type="Proteomes" id="UP000001401"/>
    </source>
</evidence>
<accession>E6TTZ1</accession>
<dbReference type="PANTHER" id="PTHR43479:SF7">
    <property type="entry name" value="TETR-FAMILY TRANSCRIPTIONAL REGULATOR"/>
    <property type="match status" value="1"/>
</dbReference>
<name>E6TTZ1_EVAC2</name>
<dbReference type="SUPFAM" id="SSF46689">
    <property type="entry name" value="Homeodomain-like"/>
    <property type="match status" value="1"/>
</dbReference>
<dbReference type="EMBL" id="CP002394">
    <property type="protein sequence ID" value="ADU32022.1"/>
    <property type="molecule type" value="Genomic_DNA"/>
</dbReference>
<reference evidence="5 6" key="1">
    <citation type="submission" date="2010-12" db="EMBL/GenBank/DDBJ databases">
        <title>Complete sequence of Bacillus cellulosilyticus DSM 2522.</title>
        <authorList>
            <consortium name="US DOE Joint Genome Institute"/>
            <person name="Lucas S."/>
            <person name="Copeland A."/>
            <person name="Lapidus A."/>
            <person name="Cheng J.-F."/>
            <person name="Bruce D."/>
            <person name="Goodwin L."/>
            <person name="Pitluck S."/>
            <person name="Chertkov O."/>
            <person name="Detter J.C."/>
            <person name="Han C."/>
            <person name="Tapia R."/>
            <person name="Land M."/>
            <person name="Hauser L."/>
            <person name="Jeffries C."/>
            <person name="Kyrpides N."/>
            <person name="Ivanova N."/>
            <person name="Mikhailova N."/>
            <person name="Brumm P."/>
            <person name="Mead D."/>
            <person name="Woyke T."/>
        </authorList>
    </citation>
    <scope>NUCLEOTIDE SEQUENCE [LARGE SCALE GENOMIC DNA]</scope>
    <source>
        <strain evidence="6">ATCC 21833 / DSM 2522 / FERM P-1141 / JCM 9156 / N-4</strain>
    </source>
</reference>
<dbReference type="Gene3D" id="1.10.357.10">
    <property type="entry name" value="Tetracycline Repressor, domain 2"/>
    <property type="match status" value="1"/>
</dbReference>
<feature type="domain" description="HTH tetR-type" evidence="4">
    <location>
        <begin position="10"/>
        <end position="70"/>
    </location>
</feature>
<dbReference type="InterPro" id="IPR039532">
    <property type="entry name" value="TetR_C_Firmicutes"/>
</dbReference>
<protein>
    <submittedName>
        <fullName evidence="5">Regulatory protein TetR</fullName>
    </submittedName>
</protein>
<dbReference type="PROSITE" id="PS50977">
    <property type="entry name" value="HTH_TETR_2"/>
    <property type="match status" value="1"/>
</dbReference>
<organism evidence="5 6">
    <name type="scientific">Evansella cellulosilytica (strain ATCC 21833 / DSM 2522 / FERM P-1141 / JCM 9156 / N-4)</name>
    <name type="common">Bacillus cellulosilyticus</name>
    <dbReference type="NCBI Taxonomy" id="649639"/>
    <lineage>
        <taxon>Bacteria</taxon>
        <taxon>Bacillati</taxon>
        <taxon>Bacillota</taxon>
        <taxon>Bacilli</taxon>
        <taxon>Bacillales</taxon>
        <taxon>Bacillaceae</taxon>
        <taxon>Evansella</taxon>
    </lineage>
</organism>
<dbReference type="AlphaFoldDB" id="E6TTZ1"/>
<evidence type="ECO:0000259" key="4">
    <source>
        <dbReference type="PROSITE" id="PS50977"/>
    </source>
</evidence>
<dbReference type="PANTHER" id="PTHR43479">
    <property type="entry name" value="ACREF/ENVCD OPERON REPRESSOR-RELATED"/>
    <property type="match status" value="1"/>
</dbReference>
<keyword evidence="2 3" id="KW-0238">DNA-binding</keyword>
<dbReference type="Pfam" id="PF14278">
    <property type="entry name" value="TetR_C_8"/>
    <property type="match status" value="1"/>
</dbReference>
<dbReference type="InterPro" id="IPR050624">
    <property type="entry name" value="HTH-type_Tx_Regulator"/>
</dbReference>
<gene>
    <name evidence="5" type="ordered locus">Bcell_3782</name>
</gene>
<evidence type="ECO:0000313" key="5">
    <source>
        <dbReference type="EMBL" id="ADU32022.1"/>
    </source>
</evidence>
<dbReference type="HOGENOM" id="CLU_087539_0_6_9"/>
<dbReference type="GO" id="GO:0003677">
    <property type="term" value="F:DNA binding"/>
    <property type="evidence" value="ECO:0007669"/>
    <property type="project" value="UniProtKB-UniRule"/>
</dbReference>
<evidence type="ECO:0000256" key="2">
    <source>
        <dbReference type="ARBA" id="ARBA00023125"/>
    </source>
</evidence>
<evidence type="ECO:0000256" key="3">
    <source>
        <dbReference type="PROSITE-ProRule" id="PRU00335"/>
    </source>
</evidence>
<sequence>MSSKIDRRKKYTRMVLKESLMNILKEKPISNITIKEICEGADINRSTFYSHFSSQYDLLKQIEDEIMNDVNDTLSHYNYNKDDEALQMTVKVLEYVKENSDVCEVLFSEHGDVHFQRRVMMLAHEHTMKSILARSDIEHEVSQYASLFTISGSIHVVQRWLKNGMDTPPKELAEIIITLIKKGTSAFNK</sequence>
<dbReference type="STRING" id="649639.Bcell_3782"/>
<evidence type="ECO:0000256" key="1">
    <source>
        <dbReference type="ARBA" id="ARBA00022491"/>
    </source>
</evidence>
<dbReference type="KEGG" id="bco:Bcell_3782"/>
<dbReference type="InterPro" id="IPR009057">
    <property type="entry name" value="Homeodomain-like_sf"/>
</dbReference>
<dbReference type="Proteomes" id="UP000001401">
    <property type="component" value="Chromosome"/>
</dbReference>
<dbReference type="eggNOG" id="COG1309">
    <property type="taxonomic scope" value="Bacteria"/>
</dbReference>
<dbReference type="RefSeq" id="WP_013490353.1">
    <property type="nucleotide sequence ID" value="NC_014829.1"/>
</dbReference>